<proteinExistence type="predicted"/>
<keyword evidence="2" id="KW-1185">Reference proteome</keyword>
<dbReference type="EMBL" id="JACXAE010000095">
    <property type="protein sequence ID" value="MBD2776489.1"/>
    <property type="molecule type" value="Genomic_DNA"/>
</dbReference>
<evidence type="ECO:0000313" key="1">
    <source>
        <dbReference type="EMBL" id="MBD2776489.1"/>
    </source>
</evidence>
<protein>
    <submittedName>
        <fullName evidence="1">Uncharacterized protein</fullName>
    </submittedName>
</protein>
<comment type="caution">
    <text evidence="1">The sequence shown here is derived from an EMBL/GenBank/DDBJ whole genome shotgun (WGS) entry which is preliminary data.</text>
</comment>
<organism evidence="1 2">
    <name type="scientific">Iningainema tapete BLCC-T55</name>
    <dbReference type="NCBI Taxonomy" id="2748662"/>
    <lineage>
        <taxon>Bacteria</taxon>
        <taxon>Bacillati</taxon>
        <taxon>Cyanobacteriota</taxon>
        <taxon>Cyanophyceae</taxon>
        <taxon>Nostocales</taxon>
        <taxon>Scytonemataceae</taxon>
        <taxon>Iningainema tapete</taxon>
    </lineage>
</organism>
<reference evidence="1" key="1">
    <citation type="submission" date="2020-09" db="EMBL/GenBank/DDBJ databases">
        <title>Iningainema tapete sp. nov. (Scytonemataceae, Cyanobacteria) from greenhouses in central Florida (USA) produces two types of nodularin with biosynthetic potential for microcystin-LR and anabaenopeptins.</title>
        <authorList>
            <person name="Berthold D.E."/>
            <person name="Lefler F.W."/>
            <person name="Huang I.-S."/>
            <person name="Abdulla H."/>
            <person name="Zimba P.V."/>
            <person name="Laughinghouse H.D. IV."/>
        </authorList>
    </citation>
    <scope>NUCLEOTIDE SEQUENCE</scope>
    <source>
        <strain evidence="1">BLCCT55</strain>
    </source>
</reference>
<evidence type="ECO:0000313" key="2">
    <source>
        <dbReference type="Proteomes" id="UP000629098"/>
    </source>
</evidence>
<dbReference type="Proteomes" id="UP000629098">
    <property type="component" value="Unassembled WGS sequence"/>
</dbReference>
<accession>A0A8J7C827</accession>
<dbReference type="AlphaFoldDB" id="A0A8J7C827"/>
<gene>
    <name evidence="1" type="ORF">ICL16_31655</name>
</gene>
<name>A0A8J7C827_9CYAN</name>
<sequence>MSGCEIYQLRHLERFNNSFKKVIKNHYRKNERARNSFLELVEDIIAQLRENPGSHPSSEDEGFPKGCYQPVFKFRKIKFGMPELQGAAECGRLMYVIHEEQCIVYLLWVYTHAEFPKRPSDDDLRREFTTIQQTAEQAEM</sequence>